<protein>
    <recommendedName>
        <fullName evidence="5">NADH:ubiquinone oxidoreductase intermediate-associated protein 30 domain-containing protein</fullName>
    </recommendedName>
</protein>
<comment type="similarity">
    <text evidence="2">Belongs to the CIA30 family.</text>
</comment>
<accession>A0A2S5BI88</accession>
<dbReference type="SUPFAM" id="SSF49785">
    <property type="entry name" value="Galactose-binding domain-like"/>
    <property type="match status" value="1"/>
</dbReference>
<gene>
    <name evidence="6" type="ORF">BMF94_0700</name>
</gene>
<evidence type="ECO:0000259" key="5">
    <source>
        <dbReference type="Pfam" id="PF08547"/>
    </source>
</evidence>
<evidence type="ECO:0000313" key="6">
    <source>
        <dbReference type="EMBL" id="POY76498.1"/>
    </source>
</evidence>
<dbReference type="Proteomes" id="UP000237144">
    <property type="component" value="Unassembled WGS sequence"/>
</dbReference>
<keyword evidence="3" id="KW-0496">Mitochondrion</keyword>
<keyword evidence="4" id="KW-0143">Chaperone</keyword>
<dbReference type="PANTHER" id="PTHR13194:SF18">
    <property type="entry name" value="COMPLEX I INTERMEDIATE-ASSOCIATED PROTEIN 30, MITOCHONDRIAL"/>
    <property type="match status" value="1"/>
</dbReference>
<comment type="caution">
    <text evidence="6">The sequence shown here is derived from an EMBL/GenBank/DDBJ whole genome shotgun (WGS) entry which is preliminary data.</text>
</comment>
<evidence type="ECO:0000313" key="7">
    <source>
        <dbReference type="Proteomes" id="UP000237144"/>
    </source>
</evidence>
<reference evidence="6 7" key="1">
    <citation type="journal article" date="2018" name="Front. Microbiol.">
        <title>Prospects for Fungal Bioremediation of Acidic Radioactive Waste Sites: Characterization and Genome Sequence of Rhodotorula taiwanensis MD1149.</title>
        <authorList>
            <person name="Tkavc R."/>
            <person name="Matrosova V.Y."/>
            <person name="Grichenko O.E."/>
            <person name="Gostincar C."/>
            <person name="Volpe R.P."/>
            <person name="Klimenkova P."/>
            <person name="Gaidamakova E.K."/>
            <person name="Zhou C.E."/>
            <person name="Stewart B.J."/>
            <person name="Lyman M.G."/>
            <person name="Malfatti S.A."/>
            <person name="Rubinfeld B."/>
            <person name="Courtot M."/>
            <person name="Singh J."/>
            <person name="Dalgard C.L."/>
            <person name="Hamilton T."/>
            <person name="Frey K.G."/>
            <person name="Gunde-Cimerman N."/>
            <person name="Dugan L."/>
            <person name="Daly M.J."/>
        </authorList>
    </citation>
    <scope>NUCLEOTIDE SEQUENCE [LARGE SCALE GENOMIC DNA]</scope>
    <source>
        <strain evidence="6 7">MD1149</strain>
    </source>
</reference>
<feature type="domain" description="NADH:ubiquinone oxidoreductase intermediate-associated protein 30" evidence="5">
    <location>
        <begin position="42"/>
        <end position="220"/>
    </location>
</feature>
<dbReference type="InterPro" id="IPR039131">
    <property type="entry name" value="NDUFAF1"/>
</dbReference>
<evidence type="ECO:0000256" key="4">
    <source>
        <dbReference type="ARBA" id="ARBA00023186"/>
    </source>
</evidence>
<comment type="subcellular location">
    <subcellularLocation>
        <location evidence="1">Mitochondrion</location>
    </subcellularLocation>
</comment>
<dbReference type="InterPro" id="IPR013857">
    <property type="entry name" value="NADH-UbQ_OxRdtase-assoc_prot30"/>
</dbReference>
<dbReference type="GO" id="GO:0051082">
    <property type="term" value="F:unfolded protein binding"/>
    <property type="evidence" value="ECO:0007669"/>
    <property type="project" value="TreeGrafter"/>
</dbReference>
<dbReference type="AlphaFoldDB" id="A0A2S5BI88"/>
<name>A0A2S5BI88_9BASI</name>
<evidence type="ECO:0000256" key="2">
    <source>
        <dbReference type="ARBA" id="ARBA00007884"/>
    </source>
</evidence>
<keyword evidence="7" id="KW-1185">Reference proteome</keyword>
<dbReference type="PANTHER" id="PTHR13194">
    <property type="entry name" value="COMPLEX I INTERMEDIATE-ASSOCIATED PROTEIN 30"/>
    <property type="match status" value="1"/>
</dbReference>
<evidence type="ECO:0000256" key="3">
    <source>
        <dbReference type="ARBA" id="ARBA00023128"/>
    </source>
</evidence>
<dbReference type="EMBL" id="PJQD01000005">
    <property type="protein sequence ID" value="POY76498.1"/>
    <property type="molecule type" value="Genomic_DNA"/>
</dbReference>
<dbReference type="STRING" id="741276.A0A2S5BI88"/>
<dbReference type="GO" id="GO:0006120">
    <property type="term" value="P:mitochondrial electron transport, NADH to ubiquinone"/>
    <property type="evidence" value="ECO:0007669"/>
    <property type="project" value="TreeGrafter"/>
</dbReference>
<dbReference type="Pfam" id="PF08547">
    <property type="entry name" value="CIA30"/>
    <property type="match status" value="1"/>
</dbReference>
<evidence type="ECO:0000256" key="1">
    <source>
        <dbReference type="ARBA" id="ARBA00004173"/>
    </source>
</evidence>
<dbReference type="OrthoDB" id="42561at2759"/>
<dbReference type="GO" id="GO:0005739">
    <property type="term" value="C:mitochondrion"/>
    <property type="evidence" value="ECO:0007669"/>
    <property type="project" value="UniProtKB-SubCell"/>
</dbReference>
<sequence>MATSPWRAYLNRSMEHLRDRTAEAMRMDPGRGASEALHLLALRSSEDLQQVALGCDGDVGGKSTAHLDLGPEGKGRFWGKLSNDLNPGRRRDGVLEKGGYAGFRNKSRTTLFGTRTWDTSLHEFLCLRVRNSGDGMRYFVNIQTDGPIRTDLFQHRLWLPEPASEADPHDWTDVLIPFSDFALTNSGELSAHQIEMMRQKVRSVGISVLGPKEGRYELGIESISAINAQEAEKLGALPPQRGPDGQLLQ</sequence>
<dbReference type="InterPro" id="IPR008979">
    <property type="entry name" value="Galactose-bd-like_sf"/>
</dbReference>
<organism evidence="6 7">
    <name type="scientific">Rhodotorula taiwanensis</name>
    <dbReference type="NCBI Taxonomy" id="741276"/>
    <lineage>
        <taxon>Eukaryota</taxon>
        <taxon>Fungi</taxon>
        <taxon>Dikarya</taxon>
        <taxon>Basidiomycota</taxon>
        <taxon>Pucciniomycotina</taxon>
        <taxon>Microbotryomycetes</taxon>
        <taxon>Sporidiobolales</taxon>
        <taxon>Sporidiobolaceae</taxon>
        <taxon>Rhodotorula</taxon>
    </lineage>
</organism>
<dbReference type="GO" id="GO:0010257">
    <property type="term" value="P:NADH dehydrogenase complex assembly"/>
    <property type="evidence" value="ECO:0007669"/>
    <property type="project" value="TreeGrafter"/>
</dbReference>
<proteinExistence type="inferred from homology"/>